<dbReference type="InterPro" id="IPR050567">
    <property type="entry name" value="Mitochondrial_Carrier"/>
</dbReference>
<evidence type="ECO:0008006" key="14">
    <source>
        <dbReference type="Google" id="ProtNLM"/>
    </source>
</evidence>
<sequence length="253" mass="27069">MSEAPLWQAVVCGCAGGGGATLVGHPLETMKARVQMGLPSWPGLRGLYVGLAAPILGNVPFWACYFASYRAAQRHVAPYFGDDTAAAQLAVGAVAGAASAVALTPIDAVKVTAQVDQVSTAAAFRRLRERRELFRALLPTVVRMIPSTAVFFYAHDAASRRGWSPFLAGGLAGVAEWTFILPVDTVKTRFTMLRHASLAAVVRGVWREGGVPAFYRGLGPTLARSFPANGAAFVCIDGIDRYCFRDAREVRLR</sequence>
<protein>
    <recommendedName>
        <fullName evidence="14">Mitochondrial carrier protein</fullName>
    </recommendedName>
</protein>
<dbReference type="SUPFAM" id="SSF103506">
    <property type="entry name" value="Mitochondrial carrier"/>
    <property type="match status" value="1"/>
</dbReference>
<dbReference type="GO" id="GO:0031966">
    <property type="term" value="C:mitochondrial membrane"/>
    <property type="evidence" value="ECO:0007669"/>
    <property type="project" value="UniProtKB-SubCell"/>
</dbReference>
<dbReference type="GO" id="GO:0022857">
    <property type="term" value="F:transmembrane transporter activity"/>
    <property type="evidence" value="ECO:0007669"/>
    <property type="project" value="TreeGrafter"/>
</dbReference>
<proteinExistence type="inferred from homology"/>
<dbReference type="OrthoDB" id="193856at2759"/>
<organism evidence="13">
    <name type="scientific">Aureococcus anophagefferens</name>
    <name type="common">Harmful bloom alga</name>
    <dbReference type="NCBI Taxonomy" id="44056"/>
    <lineage>
        <taxon>Eukaryota</taxon>
        <taxon>Sar</taxon>
        <taxon>Stramenopiles</taxon>
        <taxon>Ochrophyta</taxon>
        <taxon>Pelagophyceae</taxon>
        <taxon>Pelagomonadales</taxon>
        <taxon>Pelagomonadaceae</taxon>
        <taxon>Aureococcus</taxon>
    </lineage>
</organism>
<dbReference type="PANTHER" id="PTHR45624:SF10">
    <property type="entry name" value="SLC (SOLUTE CARRIER) HOMOLOG"/>
    <property type="match status" value="1"/>
</dbReference>
<dbReference type="InParanoid" id="F0XVF7"/>
<dbReference type="Proteomes" id="UP000002729">
    <property type="component" value="Unassembled WGS sequence"/>
</dbReference>
<keyword evidence="6 11" id="KW-1133">Transmembrane helix</keyword>
<evidence type="ECO:0000256" key="6">
    <source>
        <dbReference type="ARBA" id="ARBA00022989"/>
    </source>
</evidence>
<keyword evidence="5" id="KW-0677">Repeat</keyword>
<feature type="transmembrane region" description="Helical" evidence="11">
    <location>
        <begin position="166"/>
        <end position="186"/>
    </location>
</feature>
<evidence type="ECO:0000256" key="5">
    <source>
        <dbReference type="ARBA" id="ARBA00022737"/>
    </source>
</evidence>
<dbReference type="KEGG" id="aaf:AURANDRAFT_35810"/>
<gene>
    <name evidence="12" type="ORF">AURANDRAFT_35810</name>
</gene>
<reference evidence="12 13" key="1">
    <citation type="journal article" date="2011" name="Proc. Natl. Acad. Sci. U.S.A.">
        <title>Niche of harmful alga Aureococcus anophagefferens revealed through ecogenomics.</title>
        <authorList>
            <person name="Gobler C.J."/>
            <person name="Berry D.L."/>
            <person name="Dyhrman S.T."/>
            <person name="Wilhelm S.W."/>
            <person name="Salamov A."/>
            <person name="Lobanov A.V."/>
            <person name="Zhang Y."/>
            <person name="Collier J.L."/>
            <person name="Wurch L.L."/>
            <person name="Kustka A.B."/>
            <person name="Dill B.D."/>
            <person name="Shah M."/>
            <person name="VerBerkmoes N.C."/>
            <person name="Kuo A."/>
            <person name="Terry A."/>
            <person name="Pangilinan J."/>
            <person name="Lindquist E.A."/>
            <person name="Lucas S."/>
            <person name="Paulsen I.T."/>
            <person name="Hattenrath-Lehmann T.K."/>
            <person name="Talmage S.C."/>
            <person name="Walker E.A."/>
            <person name="Koch F."/>
            <person name="Burson A.M."/>
            <person name="Marcoval M.A."/>
            <person name="Tang Y.Z."/>
            <person name="Lecleir G.R."/>
            <person name="Coyne K.J."/>
            <person name="Berg G.M."/>
            <person name="Bertrand E.M."/>
            <person name="Saito M.A."/>
            <person name="Gladyshev V.N."/>
            <person name="Grigoriev I.V."/>
        </authorList>
    </citation>
    <scope>NUCLEOTIDE SEQUENCE [LARGE SCALE GENOMIC DNA]</scope>
    <source>
        <strain evidence="13">CCMP 1984</strain>
    </source>
</reference>
<evidence type="ECO:0000313" key="13">
    <source>
        <dbReference type="Proteomes" id="UP000002729"/>
    </source>
</evidence>
<comment type="similarity">
    <text evidence="2 10">Belongs to the mitochondrial carrier (TC 2.A.29) family.</text>
</comment>
<keyword evidence="13" id="KW-1185">Reference proteome</keyword>
<dbReference type="Pfam" id="PF00153">
    <property type="entry name" value="Mito_carr"/>
    <property type="match status" value="3"/>
</dbReference>
<evidence type="ECO:0000256" key="1">
    <source>
        <dbReference type="ARBA" id="ARBA00004225"/>
    </source>
</evidence>
<dbReference type="AlphaFoldDB" id="F0XVF7"/>
<dbReference type="RefSeq" id="XP_009032256.1">
    <property type="nucleotide sequence ID" value="XM_009034008.1"/>
</dbReference>
<keyword evidence="7" id="KW-0496">Mitochondrion</keyword>
<feature type="repeat" description="Solcar" evidence="9">
    <location>
        <begin position="160"/>
        <end position="242"/>
    </location>
</feature>
<evidence type="ECO:0000256" key="8">
    <source>
        <dbReference type="ARBA" id="ARBA00023136"/>
    </source>
</evidence>
<dbReference type="eggNOG" id="KOG0758">
    <property type="taxonomic scope" value="Eukaryota"/>
</dbReference>
<dbReference type="Gene3D" id="1.50.40.10">
    <property type="entry name" value="Mitochondrial carrier domain"/>
    <property type="match status" value="2"/>
</dbReference>
<accession>F0XVF7</accession>
<keyword evidence="3 10" id="KW-0813">Transport</keyword>
<evidence type="ECO:0000256" key="2">
    <source>
        <dbReference type="ARBA" id="ARBA00006375"/>
    </source>
</evidence>
<evidence type="ECO:0000256" key="9">
    <source>
        <dbReference type="PROSITE-ProRule" id="PRU00282"/>
    </source>
</evidence>
<dbReference type="InterPro" id="IPR018108">
    <property type="entry name" value="MCP_transmembrane"/>
</dbReference>
<keyword evidence="4 9" id="KW-0812">Transmembrane</keyword>
<evidence type="ECO:0000256" key="4">
    <source>
        <dbReference type="ARBA" id="ARBA00022692"/>
    </source>
</evidence>
<name>F0XVF7_AURAN</name>
<feature type="repeat" description="Solcar" evidence="9">
    <location>
        <begin position="7"/>
        <end position="75"/>
    </location>
</feature>
<evidence type="ECO:0000256" key="3">
    <source>
        <dbReference type="ARBA" id="ARBA00022448"/>
    </source>
</evidence>
<evidence type="ECO:0000256" key="11">
    <source>
        <dbReference type="SAM" id="Phobius"/>
    </source>
</evidence>
<comment type="subcellular location">
    <subcellularLocation>
        <location evidence="1">Mitochondrion membrane</location>
        <topology evidence="1">Multi-pass membrane protein</topology>
    </subcellularLocation>
</comment>
<dbReference type="EMBL" id="GL833120">
    <property type="protein sequence ID" value="EGB12590.1"/>
    <property type="molecule type" value="Genomic_DNA"/>
</dbReference>
<dbReference type="PROSITE" id="PS50920">
    <property type="entry name" value="SOLCAR"/>
    <property type="match status" value="2"/>
</dbReference>
<feature type="transmembrane region" description="Helical" evidence="11">
    <location>
        <begin position="46"/>
        <end position="67"/>
    </location>
</feature>
<evidence type="ECO:0000256" key="10">
    <source>
        <dbReference type="RuleBase" id="RU000488"/>
    </source>
</evidence>
<dbReference type="OMA" id="NWAVGIP"/>
<dbReference type="PANTHER" id="PTHR45624">
    <property type="entry name" value="MITOCHONDRIAL BASIC AMINO ACIDS TRANSPORTER-RELATED"/>
    <property type="match status" value="1"/>
</dbReference>
<evidence type="ECO:0000256" key="7">
    <source>
        <dbReference type="ARBA" id="ARBA00023128"/>
    </source>
</evidence>
<evidence type="ECO:0000313" key="12">
    <source>
        <dbReference type="EMBL" id="EGB12590.1"/>
    </source>
</evidence>
<keyword evidence="8 9" id="KW-0472">Membrane</keyword>
<dbReference type="InterPro" id="IPR023395">
    <property type="entry name" value="MCP_dom_sf"/>
</dbReference>
<feature type="transmembrane region" description="Helical" evidence="11">
    <location>
        <begin position="133"/>
        <end position="154"/>
    </location>
</feature>
<dbReference type="GeneID" id="20221674"/>